<reference evidence="11 12" key="1">
    <citation type="journal article" date="2018" name="Syst. Appl. Microbiol.">
        <title>A new symbiotic nanoarchaeote (Candidatus Nanoclepta minutus) and its host (Zestosphaera tikiterensis gen. nov., sp. nov.) from a New Zealand hot spring.</title>
        <authorList>
            <person name="St John E."/>
            <person name="Liu Y."/>
            <person name="Podar M."/>
            <person name="Stott M.B."/>
            <person name="Meneghin J."/>
            <person name="Chen Z."/>
            <person name="Lagutin K."/>
            <person name="Mitchell K."/>
            <person name="Reysenbach A.L."/>
        </authorList>
    </citation>
    <scope>NUCLEOTIDE SEQUENCE [LARGE SCALE GENOMIC DNA]</scope>
    <source>
        <strain evidence="11">NZ3</strain>
    </source>
</reference>
<keyword evidence="5 8" id="KW-0067">ATP-binding</keyword>
<dbReference type="Gene3D" id="1.10.730.10">
    <property type="entry name" value="Isoleucyl-tRNA Synthetase, Domain 1"/>
    <property type="match status" value="1"/>
</dbReference>
<evidence type="ECO:0000256" key="6">
    <source>
        <dbReference type="ARBA" id="ARBA00022917"/>
    </source>
</evidence>
<evidence type="ECO:0000256" key="7">
    <source>
        <dbReference type="ARBA" id="ARBA00023146"/>
    </source>
</evidence>
<dbReference type="Proteomes" id="UP000244093">
    <property type="component" value="Unassembled WGS sequence"/>
</dbReference>
<dbReference type="InterPro" id="IPR004493">
    <property type="entry name" value="Leu-tRNA-synth_Ia_arc/euk"/>
</dbReference>
<feature type="short sequence motif" description="'KMSKS' region" evidence="8">
    <location>
        <begin position="645"/>
        <end position="649"/>
    </location>
</feature>
<evidence type="ECO:0000313" key="11">
    <source>
        <dbReference type="EMBL" id="PUA32810.1"/>
    </source>
</evidence>
<feature type="domain" description="Aminoacyl-tRNA synthetase class Ia" evidence="9">
    <location>
        <begin position="11"/>
        <end position="685"/>
    </location>
</feature>
<accession>A0A2R7Y5M6</accession>
<evidence type="ECO:0000256" key="5">
    <source>
        <dbReference type="ARBA" id="ARBA00022840"/>
    </source>
</evidence>
<evidence type="ECO:0000256" key="1">
    <source>
        <dbReference type="ARBA" id="ARBA00005594"/>
    </source>
</evidence>
<keyword evidence="7 8" id="KW-0030">Aminoacyl-tRNA synthetase</keyword>
<dbReference type="NCBIfam" id="NF008957">
    <property type="entry name" value="PRK12300.1"/>
    <property type="match status" value="1"/>
</dbReference>
<dbReference type="GO" id="GO:0002161">
    <property type="term" value="F:aminoacyl-tRNA deacylase activity"/>
    <property type="evidence" value="ECO:0007669"/>
    <property type="project" value="InterPro"/>
</dbReference>
<evidence type="ECO:0000256" key="2">
    <source>
        <dbReference type="ARBA" id="ARBA00022490"/>
    </source>
</evidence>
<dbReference type="Pfam" id="PF00133">
    <property type="entry name" value="tRNA-synt_1"/>
    <property type="match status" value="1"/>
</dbReference>
<evidence type="ECO:0000259" key="9">
    <source>
        <dbReference type="Pfam" id="PF00133"/>
    </source>
</evidence>
<dbReference type="EC" id="6.1.1.4" evidence="8"/>
<sequence length="977" mass="111503">MKYLVEISKKWVDVWDREKVYIADPDPKKPKYFLTAAFMYPNGPAHLGHARTYLIPDVVARFLRASGYNVLFPMGFHYTGTPILATAERIASGDESYVERLAEAFALSKEDIAKLKKPLDVAKYFHELSKDAMRRYGLSIDWRREFTTIDPEFQAFIRWQFKKLLDKGYLIKGSHPVGWCPYHNMPVGMHDTKDDVEPEIDELFLIKFKDVSGGNFFVAATLRPETVLGVTNVWVNPGGKYCITEVYTEAGVEKWVISCEAARKLSFQKEVKVVKEISGSDLVGSKVVNPITGSVVPVLEASFVSLKFGTGVVMSVPAHAPYDYVALREYVTKKLGGLWGDLKPIPLITVEGFSEIPAADVVQKLGISTQGDTELLDKATKEVYKAEHDLGVMRVGLEGLVVFEHLPGVKNFIAAEISGKEVKVAREKIKKLLLDFKLGDVMYEVMNAPVYCRCGTEIVVKIVKDQWFIDYGNPAWKDMVLKALSNMRIIPEEARTQFINTVHWLKAKACTRSRGLGTELPWAKGWVIESLSDSTIYMAFYTVIHKIRKYGLNPEQLSEEFWDYVMLGLGDLTTLSSKLGIKQEILKDIREEFTYWYPLDSRHSGKDLIPNHLTFFVYNHVAIFPEEFWPKQIVANGWVLIKGEKMAKSKGNIYPIHWLVEEFSPDVVRFAIALGAEVEADLNLDIDLMESLATKLKSIYDFISSFDEVYKELNDSIDLPERWLLSRFANHILSASEDLRNVRIRSAGLKIFYSIHQDITEYLEMVGKPSKTLKDVLRMWVIAMSPYTPFLAEELWHKLGNKSLVVKEAWPDVETLRKYVDIEAELSMEYLSRFIDDLRKLSEVVKSKEAVVYVAPENLYRHFVNIADIVTSGGTLRDVVNYIIRNSLVDNKQAYKVGKYLMESVLSLNENILKSFKLLTAFNEHELLMKFREYIERKSGVAIKAIYRSDDEKAPDLGNKKSLAMPFRPSIYFITNQ</sequence>
<dbReference type="SUPFAM" id="SSF50677">
    <property type="entry name" value="ValRS/IleRS/LeuRS editing domain"/>
    <property type="match status" value="1"/>
</dbReference>
<feature type="domain" description="Methionyl/Valyl/Leucyl/Isoleucyl-tRNA synthetase anticodon-binding" evidence="10">
    <location>
        <begin position="721"/>
        <end position="850"/>
    </location>
</feature>
<comment type="caution">
    <text evidence="8">Lacks conserved residue(s) required for the propagation of feature annotation.</text>
</comment>
<dbReference type="PANTHER" id="PTHR45794">
    <property type="entry name" value="LEUCYL-TRNA SYNTHETASE"/>
    <property type="match status" value="1"/>
</dbReference>
<dbReference type="SUPFAM" id="SSF52374">
    <property type="entry name" value="Nucleotidylyl transferase"/>
    <property type="match status" value="1"/>
</dbReference>
<gene>
    <name evidence="8" type="primary">leuS</name>
    <name evidence="11" type="ORF">B7O98_05065</name>
</gene>
<feature type="binding site" evidence="8">
    <location>
        <position position="648"/>
    </location>
    <ligand>
        <name>ATP</name>
        <dbReference type="ChEBI" id="CHEBI:30616"/>
    </ligand>
</feature>
<dbReference type="PANTHER" id="PTHR45794:SF1">
    <property type="entry name" value="LEUCINE--TRNA LIGASE, CYTOPLASMIC"/>
    <property type="match status" value="1"/>
</dbReference>
<name>A0A2R7Y5M6_9CREN</name>
<evidence type="ECO:0000256" key="4">
    <source>
        <dbReference type="ARBA" id="ARBA00022741"/>
    </source>
</evidence>
<dbReference type="Gene3D" id="3.30.2320.20">
    <property type="entry name" value="Class I aminoacyl-tRNA synthetases (RS)"/>
    <property type="match status" value="1"/>
</dbReference>
<keyword evidence="2 8" id="KW-0963">Cytoplasm</keyword>
<comment type="similarity">
    <text evidence="1 8">Belongs to the class-I aminoacyl-tRNA synthetase family.</text>
</comment>
<dbReference type="Gene3D" id="3.40.50.620">
    <property type="entry name" value="HUPs"/>
    <property type="match status" value="1"/>
</dbReference>
<comment type="catalytic activity">
    <reaction evidence="8">
        <text>tRNA(Leu) + L-leucine + ATP = L-leucyl-tRNA(Leu) + AMP + diphosphate</text>
        <dbReference type="Rhea" id="RHEA:11688"/>
        <dbReference type="Rhea" id="RHEA-COMP:9613"/>
        <dbReference type="Rhea" id="RHEA-COMP:9622"/>
        <dbReference type="ChEBI" id="CHEBI:30616"/>
        <dbReference type="ChEBI" id="CHEBI:33019"/>
        <dbReference type="ChEBI" id="CHEBI:57427"/>
        <dbReference type="ChEBI" id="CHEBI:78442"/>
        <dbReference type="ChEBI" id="CHEBI:78494"/>
        <dbReference type="ChEBI" id="CHEBI:456215"/>
        <dbReference type="EC" id="6.1.1.4"/>
    </reaction>
</comment>
<protein>
    <recommendedName>
        <fullName evidence="8">Leucine--tRNA ligase</fullName>
        <ecNumber evidence="8">6.1.1.4</ecNumber>
    </recommendedName>
    <alternativeName>
        <fullName evidence="8">Leucyl-tRNA synthetase</fullName>
        <shortName evidence="8">LeuRS</shortName>
    </alternativeName>
</protein>
<evidence type="ECO:0000256" key="3">
    <source>
        <dbReference type="ARBA" id="ARBA00022598"/>
    </source>
</evidence>
<evidence type="ECO:0000256" key="8">
    <source>
        <dbReference type="HAMAP-Rule" id="MF_00049"/>
    </source>
</evidence>
<dbReference type="InterPro" id="IPR009008">
    <property type="entry name" value="Val/Leu/Ile-tRNA-synth_edit"/>
</dbReference>
<keyword evidence="3 8" id="KW-0436">Ligase</keyword>
<dbReference type="InterPro" id="IPR020791">
    <property type="entry name" value="Leu-tRNA-lgase_arc"/>
</dbReference>
<dbReference type="Gene3D" id="1.10.10.720">
    <property type="entry name" value="leucyl-tRNA synthetase"/>
    <property type="match status" value="1"/>
</dbReference>
<dbReference type="Pfam" id="PF08264">
    <property type="entry name" value="Anticodon_1"/>
    <property type="match status" value="1"/>
</dbReference>
<evidence type="ECO:0000259" key="10">
    <source>
        <dbReference type="Pfam" id="PF08264"/>
    </source>
</evidence>
<dbReference type="AlphaFoldDB" id="A0A2R7Y5M6"/>
<dbReference type="GO" id="GO:0005737">
    <property type="term" value="C:cytoplasm"/>
    <property type="evidence" value="ECO:0007669"/>
    <property type="project" value="UniProtKB-SubCell"/>
</dbReference>
<dbReference type="GO" id="GO:0006429">
    <property type="term" value="P:leucyl-tRNA aminoacylation"/>
    <property type="evidence" value="ECO:0007669"/>
    <property type="project" value="UniProtKB-UniRule"/>
</dbReference>
<dbReference type="NCBIfam" id="TIGR00395">
    <property type="entry name" value="leuS_arch"/>
    <property type="match status" value="1"/>
</dbReference>
<dbReference type="SUPFAM" id="SSF47323">
    <property type="entry name" value="Anticodon-binding domain of a subclass of class I aminoacyl-tRNA synthetases"/>
    <property type="match status" value="1"/>
</dbReference>
<dbReference type="GO" id="GO:0005524">
    <property type="term" value="F:ATP binding"/>
    <property type="evidence" value="ECO:0007669"/>
    <property type="project" value="UniProtKB-UniRule"/>
</dbReference>
<comment type="subcellular location">
    <subcellularLocation>
        <location evidence="8">Cytoplasm</location>
    </subcellularLocation>
</comment>
<dbReference type="Gene3D" id="3.90.740.10">
    <property type="entry name" value="Valyl/Leucyl/Isoleucyl-tRNA synthetase, editing domain"/>
    <property type="match status" value="1"/>
</dbReference>
<organism evidence="11 12">
    <name type="scientific">Zestosphaera tikiterensis</name>
    <dbReference type="NCBI Taxonomy" id="1973259"/>
    <lineage>
        <taxon>Archaea</taxon>
        <taxon>Thermoproteota</taxon>
        <taxon>Thermoprotei</taxon>
        <taxon>Desulfurococcales</taxon>
        <taxon>Desulfurococcaceae</taxon>
        <taxon>Zestosphaera</taxon>
    </lineage>
</organism>
<dbReference type="EMBL" id="NBVN01000003">
    <property type="protein sequence ID" value="PUA32810.1"/>
    <property type="molecule type" value="Genomic_DNA"/>
</dbReference>
<evidence type="ECO:0000313" key="12">
    <source>
        <dbReference type="Proteomes" id="UP000244093"/>
    </source>
</evidence>
<dbReference type="InterPro" id="IPR009080">
    <property type="entry name" value="tRNAsynth_Ia_anticodon-bd"/>
</dbReference>
<dbReference type="HAMAP" id="MF_00049_A">
    <property type="entry name" value="Leu_tRNA_synth_A"/>
    <property type="match status" value="1"/>
</dbReference>
<proteinExistence type="inferred from homology"/>
<keyword evidence="4 8" id="KW-0547">Nucleotide-binding</keyword>
<comment type="caution">
    <text evidence="11">The sequence shown here is derived from an EMBL/GenBank/DDBJ whole genome shotgun (WGS) entry which is preliminary data.</text>
</comment>
<dbReference type="InterPro" id="IPR002300">
    <property type="entry name" value="aa-tRNA-synth_Ia"/>
</dbReference>
<dbReference type="InterPro" id="IPR014729">
    <property type="entry name" value="Rossmann-like_a/b/a_fold"/>
</dbReference>
<keyword evidence="6 8" id="KW-0648">Protein biosynthesis</keyword>
<dbReference type="InterPro" id="IPR013155">
    <property type="entry name" value="M/V/L/I-tRNA-synth_anticd-bd"/>
</dbReference>
<dbReference type="GO" id="GO:0004823">
    <property type="term" value="F:leucine-tRNA ligase activity"/>
    <property type="evidence" value="ECO:0007669"/>
    <property type="project" value="UniProtKB-UniRule"/>
</dbReference>